<accession>A0A853FUI1</accession>
<keyword evidence="2" id="KW-0378">Hydrolase</keyword>
<dbReference type="EMBL" id="JACCEM010000004">
    <property type="protein sequence ID" value="NYT49615.1"/>
    <property type="molecule type" value="Genomic_DNA"/>
</dbReference>
<evidence type="ECO:0000313" key="3">
    <source>
        <dbReference type="Proteomes" id="UP000559809"/>
    </source>
</evidence>
<sequence>MMPYDHARKDIIKALRFVEPVSSFRSAFTYQNAFHLVFEDIVARLAGTESWEAFLRAELLDPLGMSSSSYDAQSMDIGTSVALEPWSGDVFIANAELPAHGAGPIADGAFPDASTPRV</sequence>
<proteinExistence type="predicted"/>
<evidence type="ECO:0000313" key="2">
    <source>
        <dbReference type="EMBL" id="NYT49615.1"/>
    </source>
</evidence>
<keyword evidence="3" id="KW-1185">Reference proteome</keyword>
<reference evidence="2 3" key="1">
    <citation type="submission" date="2020-07" db="EMBL/GenBank/DDBJ databases">
        <title>Taxonomic revisions and descriptions of new bacterial species based on genomic comparisons in the high-G+C-content subgroup of the family Alcaligenaceae.</title>
        <authorList>
            <person name="Szabo A."/>
            <person name="Felfoldi T."/>
        </authorList>
    </citation>
    <scope>NUCLEOTIDE SEQUENCE [LARGE SCALE GENOMIC DNA]</scope>
    <source>
        <strain evidence="2 3">LMG 24012</strain>
    </source>
</reference>
<dbReference type="InterPro" id="IPR001466">
    <property type="entry name" value="Beta-lactam-related"/>
</dbReference>
<comment type="caution">
    <text evidence="2">The sequence shown here is derived from an EMBL/GenBank/DDBJ whole genome shotgun (WGS) entry which is preliminary data.</text>
</comment>
<dbReference type="SUPFAM" id="SSF56601">
    <property type="entry name" value="beta-lactamase/transpeptidase-like"/>
    <property type="match status" value="1"/>
</dbReference>
<dbReference type="AlphaFoldDB" id="A0A853FUI1"/>
<name>A0A853FUI1_9BURK</name>
<dbReference type="InterPro" id="IPR012338">
    <property type="entry name" value="Beta-lactam/transpept-like"/>
</dbReference>
<organism evidence="2 3">
    <name type="scientific">Parapusillimonas granuli</name>
    <dbReference type="NCBI Taxonomy" id="380911"/>
    <lineage>
        <taxon>Bacteria</taxon>
        <taxon>Pseudomonadati</taxon>
        <taxon>Pseudomonadota</taxon>
        <taxon>Betaproteobacteria</taxon>
        <taxon>Burkholderiales</taxon>
        <taxon>Alcaligenaceae</taxon>
        <taxon>Parapusillimonas</taxon>
    </lineage>
</organism>
<dbReference type="Gene3D" id="3.40.710.10">
    <property type="entry name" value="DD-peptidase/beta-lactamase superfamily"/>
    <property type="match status" value="1"/>
</dbReference>
<dbReference type="Pfam" id="PF00144">
    <property type="entry name" value="Beta-lactamase"/>
    <property type="match status" value="1"/>
</dbReference>
<evidence type="ECO:0000259" key="1">
    <source>
        <dbReference type="Pfam" id="PF00144"/>
    </source>
</evidence>
<gene>
    <name evidence="2" type="ORF">H0A72_09890</name>
</gene>
<feature type="domain" description="Beta-lactamase-related" evidence="1">
    <location>
        <begin position="5"/>
        <end position="73"/>
    </location>
</feature>
<dbReference type="Proteomes" id="UP000559809">
    <property type="component" value="Unassembled WGS sequence"/>
</dbReference>
<protein>
    <submittedName>
        <fullName evidence="2">Serine hydrolase</fullName>
    </submittedName>
</protein>
<dbReference type="GO" id="GO:0016787">
    <property type="term" value="F:hydrolase activity"/>
    <property type="evidence" value="ECO:0007669"/>
    <property type="project" value="UniProtKB-KW"/>
</dbReference>